<feature type="site" description="Transition state stabilizer" evidence="7">
    <location>
        <position position="25"/>
    </location>
</feature>
<evidence type="ECO:0000256" key="5">
    <source>
        <dbReference type="ARBA" id="ARBA00022695"/>
    </source>
</evidence>
<evidence type="ECO:0000256" key="1">
    <source>
        <dbReference type="ARBA" id="ARBA00001282"/>
    </source>
</evidence>
<dbReference type="InterPro" id="IPR034683">
    <property type="entry name" value="IspD/TarI"/>
</dbReference>
<evidence type="ECO:0000313" key="9">
    <source>
        <dbReference type="Proteomes" id="UP000269001"/>
    </source>
</evidence>
<keyword evidence="5 7" id="KW-0548">Nucleotidyltransferase</keyword>
<protein>
    <recommendedName>
        <fullName evidence="7">2-C-methyl-D-erythritol 4-phosphate cytidylyltransferase</fullName>
        <ecNumber evidence="7">2.7.7.60</ecNumber>
    </recommendedName>
    <alternativeName>
        <fullName evidence="7">4-diphosphocytidyl-2C-methyl-D-erythritol synthase</fullName>
    </alternativeName>
    <alternativeName>
        <fullName evidence="7">MEP cytidylyltransferase</fullName>
        <shortName evidence="7">MCT</shortName>
    </alternativeName>
</protein>
<dbReference type="PROSITE" id="PS01295">
    <property type="entry name" value="ISPD"/>
    <property type="match status" value="1"/>
</dbReference>
<dbReference type="CDD" id="cd02516">
    <property type="entry name" value="CDP-ME_synthetase"/>
    <property type="match status" value="1"/>
</dbReference>
<feature type="site" description="Positions MEP for the nucleophilic attack" evidence="7">
    <location>
        <position position="163"/>
    </location>
</feature>
<dbReference type="PANTHER" id="PTHR32125:SF4">
    <property type="entry name" value="2-C-METHYL-D-ERYTHRITOL 4-PHOSPHATE CYTIDYLYLTRANSFERASE, CHLOROPLASTIC"/>
    <property type="match status" value="1"/>
</dbReference>
<feature type="site" description="Transition state stabilizer" evidence="7">
    <location>
        <position position="32"/>
    </location>
</feature>
<dbReference type="Pfam" id="PF01128">
    <property type="entry name" value="IspD"/>
    <property type="match status" value="1"/>
</dbReference>
<dbReference type="AlphaFoldDB" id="A0A3A8EPF3"/>
<evidence type="ECO:0000256" key="2">
    <source>
        <dbReference type="ARBA" id="ARBA00004787"/>
    </source>
</evidence>
<gene>
    <name evidence="7" type="primary">ispD</name>
    <name evidence="8" type="ORF">D7V21_03495</name>
</gene>
<dbReference type="InterPro" id="IPR050088">
    <property type="entry name" value="IspD/TarI_cytidylyltransf_bact"/>
</dbReference>
<dbReference type="GO" id="GO:0050518">
    <property type="term" value="F:2-C-methyl-D-erythritol 4-phosphate cytidylyltransferase activity"/>
    <property type="evidence" value="ECO:0007669"/>
    <property type="project" value="UniProtKB-UniRule"/>
</dbReference>
<comment type="pathway">
    <text evidence="2 7">Isoprenoid biosynthesis; isopentenyl diphosphate biosynthesis via DXP pathway; isopentenyl diphosphate from 1-deoxy-D-xylulose 5-phosphate: step 2/6.</text>
</comment>
<dbReference type="Gene3D" id="3.90.550.10">
    <property type="entry name" value="Spore Coat Polysaccharide Biosynthesis Protein SpsA, Chain A"/>
    <property type="match status" value="1"/>
</dbReference>
<dbReference type="HAMAP" id="MF_00108">
    <property type="entry name" value="IspD"/>
    <property type="match status" value="1"/>
</dbReference>
<dbReference type="Proteomes" id="UP000269001">
    <property type="component" value="Unassembled WGS sequence"/>
</dbReference>
<dbReference type="NCBIfam" id="TIGR00453">
    <property type="entry name" value="ispD"/>
    <property type="match status" value="1"/>
</dbReference>
<dbReference type="InterPro" id="IPR001228">
    <property type="entry name" value="IspD"/>
</dbReference>
<reference evidence="8 9" key="1">
    <citation type="submission" date="2018-09" db="EMBL/GenBank/DDBJ databases">
        <title>The draft genome of Acinetobacter spp. strains.</title>
        <authorList>
            <person name="Qin J."/>
            <person name="Feng Y."/>
            <person name="Zong Z."/>
        </authorList>
    </citation>
    <scope>NUCLEOTIDE SEQUENCE [LARGE SCALE GENOMIC DNA]</scope>
    <source>
        <strain evidence="8 9">WCHAc060096</strain>
    </source>
</reference>
<sequence>MKPRQILMSQIKLWAVIPAAGSGSRFSKTLLKQYQTIQDKTVLEYTIDRLNTLPLAGYVLAIGEQDTVAKNLSFKASEKAHFCVGGAERVDSVLNALHYLKDLASDDDYVLVHDAARPCVSAENLKQLANYCIEHDTAAILAIPVRDTLKFVSEQHIQNTVSRDHLWQAQTPQMAKLGVLRAAIEKALMDKINITDEASALEHAGVSVDVVQGRSDNIKITYADDLELARLILASQQTL</sequence>
<dbReference type="EC" id="2.7.7.60" evidence="7"/>
<dbReference type="GO" id="GO:0019288">
    <property type="term" value="P:isopentenyl diphosphate biosynthetic process, methylerythritol 4-phosphate pathway"/>
    <property type="evidence" value="ECO:0007669"/>
    <property type="project" value="UniProtKB-UniRule"/>
</dbReference>
<dbReference type="EMBL" id="RAXU01000003">
    <property type="protein sequence ID" value="RKG35376.1"/>
    <property type="molecule type" value="Genomic_DNA"/>
</dbReference>
<accession>A0A3A8EPF3</accession>
<evidence type="ECO:0000256" key="6">
    <source>
        <dbReference type="ARBA" id="ARBA00023229"/>
    </source>
</evidence>
<keyword evidence="6 7" id="KW-0414">Isoprene biosynthesis</keyword>
<dbReference type="PANTHER" id="PTHR32125">
    <property type="entry name" value="2-C-METHYL-D-ERYTHRITOL 4-PHOSPHATE CYTIDYLYLTRANSFERASE, CHLOROPLASTIC"/>
    <property type="match status" value="1"/>
</dbReference>
<dbReference type="FunFam" id="3.90.550.10:FF:000003">
    <property type="entry name" value="2-C-methyl-D-erythritol 4-phosphate cytidylyltransferase"/>
    <property type="match status" value="1"/>
</dbReference>
<dbReference type="InterPro" id="IPR018294">
    <property type="entry name" value="ISPD_synthase_CS"/>
</dbReference>
<comment type="similarity">
    <text evidence="3 7">Belongs to the IspD/TarI cytidylyltransferase family. IspD subfamily.</text>
</comment>
<dbReference type="RefSeq" id="WP_120369149.1">
    <property type="nucleotide sequence ID" value="NZ_RAXU01000003.1"/>
</dbReference>
<keyword evidence="4 7" id="KW-0808">Transferase</keyword>
<organism evidence="8 9">
    <name type="scientific">Acinetobacter guerrae</name>
    <dbReference type="NCBI Taxonomy" id="1843371"/>
    <lineage>
        <taxon>Bacteria</taxon>
        <taxon>Pseudomonadati</taxon>
        <taxon>Pseudomonadota</taxon>
        <taxon>Gammaproteobacteria</taxon>
        <taxon>Moraxellales</taxon>
        <taxon>Moraxellaceae</taxon>
        <taxon>Acinetobacter</taxon>
    </lineage>
</organism>
<evidence type="ECO:0000256" key="4">
    <source>
        <dbReference type="ARBA" id="ARBA00022679"/>
    </source>
</evidence>
<name>A0A3A8EPF3_9GAMM</name>
<evidence type="ECO:0000256" key="3">
    <source>
        <dbReference type="ARBA" id="ARBA00009789"/>
    </source>
</evidence>
<feature type="site" description="Positions MEP for the nucleophilic attack" evidence="7">
    <location>
        <position position="219"/>
    </location>
</feature>
<evidence type="ECO:0000256" key="7">
    <source>
        <dbReference type="HAMAP-Rule" id="MF_00108"/>
    </source>
</evidence>
<comment type="caution">
    <text evidence="8">The sequence shown here is derived from an EMBL/GenBank/DDBJ whole genome shotgun (WGS) entry which is preliminary data.</text>
</comment>
<dbReference type="UniPathway" id="UPA00056">
    <property type="reaction ID" value="UER00093"/>
</dbReference>
<dbReference type="SUPFAM" id="SSF53448">
    <property type="entry name" value="Nucleotide-diphospho-sugar transferases"/>
    <property type="match status" value="1"/>
</dbReference>
<keyword evidence="9" id="KW-1185">Reference proteome</keyword>
<dbReference type="InterPro" id="IPR029044">
    <property type="entry name" value="Nucleotide-diphossugar_trans"/>
</dbReference>
<comment type="function">
    <text evidence="7">Catalyzes the formation of 4-diphosphocytidyl-2-C-methyl-D-erythritol from CTP and 2-C-methyl-D-erythritol 4-phosphate (MEP).</text>
</comment>
<proteinExistence type="inferred from homology"/>
<evidence type="ECO:0000313" key="8">
    <source>
        <dbReference type="EMBL" id="RKG35376.1"/>
    </source>
</evidence>
<comment type="catalytic activity">
    <reaction evidence="1 7">
        <text>2-C-methyl-D-erythritol 4-phosphate + CTP + H(+) = 4-CDP-2-C-methyl-D-erythritol + diphosphate</text>
        <dbReference type="Rhea" id="RHEA:13429"/>
        <dbReference type="ChEBI" id="CHEBI:15378"/>
        <dbReference type="ChEBI" id="CHEBI:33019"/>
        <dbReference type="ChEBI" id="CHEBI:37563"/>
        <dbReference type="ChEBI" id="CHEBI:57823"/>
        <dbReference type="ChEBI" id="CHEBI:58262"/>
        <dbReference type="EC" id="2.7.7.60"/>
    </reaction>
</comment>